<evidence type="ECO:0000256" key="2">
    <source>
        <dbReference type="ARBA" id="ARBA00023002"/>
    </source>
</evidence>
<dbReference type="PANTHER" id="PTHR43761">
    <property type="entry name" value="D-ISOMER SPECIFIC 2-HYDROXYACID DEHYDROGENASE FAMILY PROTEIN (AFU_ORTHOLOGUE AFUA_1G13630)"/>
    <property type="match status" value="1"/>
</dbReference>
<evidence type="ECO:0000259" key="6">
    <source>
        <dbReference type="Pfam" id="PF02826"/>
    </source>
</evidence>
<evidence type="ECO:0000313" key="7">
    <source>
        <dbReference type="EMBL" id="WEK54772.1"/>
    </source>
</evidence>
<dbReference type="FunFam" id="3.40.50.720:FF:000203">
    <property type="entry name" value="D-3-phosphoglycerate dehydrogenase (SerA)"/>
    <property type="match status" value="1"/>
</dbReference>
<dbReference type="AlphaFoldDB" id="A0AA95JDA7"/>
<organism evidence="7 8">
    <name type="scientific">Candidatus Cohnella colombiensis</name>
    <dbReference type="NCBI Taxonomy" id="3121368"/>
    <lineage>
        <taxon>Bacteria</taxon>
        <taxon>Bacillati</taxon>
        <taxon>Bacillota</taxon>
        <taxon>Bacilli</taxon>
        <taxon>Bacillales</taxon>
        <taxon>Paenibacillaceae</taxon>
        <taxon>Cohnella</taxon>
    </lineage>
</organism>
<accession>A0AA95JDA7</accession>
<evidence type="ECO:0000256" key="4">
    <source>
        <dbReference type="RuleBase" id="RU003719"/>
    </source>
</evidence>
<dbReference type="GO" id="GO:0051287">
    <property type="term" value="F:NAD binding"/>
    <property type="evidence" value="ECO:0007669"/>
    <property type="project" value="InterPro"/>
</dbReference>
<keyword evidence="3" id="KW-0520">NAD</keyword>
<evidence type="ECO:0000256" key="1">
    <source>
        <dbReference type="ARBA" id="ARBA00005854"/>
    </source>
</evidence>
<evidence type="ECO:0000256" key="3">
    <source>
        <dbReference type="ARBA" id="ARBA00023027"/>
    </source>
</evidence>
<dbReference type="InterPro" id="IPR006139">
    <property type="entry name" value="D-isomer_2_OHA_DH_cat_dom"/>
</dbReference>
<dbReference type="InterPro" id="IPR029753">
    <property type="entry name" value="D-isomer_DH_CS"/>
</dbReference>
<dbReference type="SUPFAM" id="SSF51735">
    <property type="entry name" value="NAD(P)-binding Rossmann-fold domains"/>
    <property type="match status" value="1"/>
</dbReference>
<feature type="domain" description="D-isomer specific 2-hydroxyacid dehydrogenase catalytic" evidence="5">
    <location>
        <begin position="20"/>
        <end position="315"/>
    </location>
</feature>
<dbReference type="InterPro" id="IPR050418">
    <property type="entry name" value="D-iso_2-hydroxyacid_DH_PdxB"/>
</dbReference>
<dbReference type="PROSITE" id="PS00671">
    <property type="entry name" value="D_2_HYDROXYACID_DH_3"/>
    <property type="match status" value="1"/>
</dbReference>
<gene>
    <name evidence="7" type="ORF">P0Y55_01440</name>
</gene>
<keyword evidence="8" id="KW-1185">Reference proteome</keyword>
<dbReference type="Pfam" id="PF00389">
    <property type="entry name" value="2-Hacid_dh"/>
    <property type="match status" value="1"/>
</dbReference>
<name>A0AA95JDA7_9BACL</name>
<dbReference type="PANTHER" id="PTHR43761:SF1">
    <property type="entry name" value="D-ISOMER SPECIFIC 2-HYDROXYACID DEHYDROGENASE CATALYTIC DOMAIN-CONTAINING PROTEIN-RELATED"/>
    <property type="match status" value="1"/>
</dbReference>
<dbReference type="EMBL" id="CP119317">
    <property type="protein sequence ID" value="WEK54772.1"/>
    <property type="molecule type" value="Genomic_DNA"/>
</dbReference>
<proteinExistence type="inferred from homology"/>
<dbReference type="Gene3D" id="3.40.50.720">
    <property type="entry name" value="NAD(P)-binding Rossmann-like Domain"/>
    <property type="match status" value="2"/>
</dbReference>
<reference evidence="7" key="1">
    <citation type="submission" date="2023-03" db="EMBL/GenBank/DDBJ databases">
        <title>Andean soil-derived lignocellulolytic bacterial consortium as a source of novel taxa and putative plastic-active enzymes.</title>
        <authorList>
            <person name="Diaz-Garcia L."/>
            <person name="Chuvochina M."/>
            <person name="Feuerriegel G."/>
            <person name="Bunk B."/>
            <person name="Sproer C."/>
            <person name="Streit W.R."/>
            <person name="Rodriguez L.M."/>
            <person name="Overmann J."/>
            <person name="Jimenez D.J."/>
        </authorList>
    </citation>
    <scope>NUCLEOTIDE SEQUENCE</scope>
    <source>
        <strain evidence="7">MAG 2441</strain>
    </source>
</reference>
<protein>
    <submittedName>
        <fullName evidence="7">D-2-hydroxyacid dehydrogenase</fullName>
    </submittedName>
</protein>
<evidence type="ECO:0000259" key="5">
    <source>
        <dbReference type="Pfam" id="PF00389"/>
    </source>
</evidence>
<dbReference type="InterPro" id="IPR036291">
    <property type="entry name" value="NAD(P)-bd_dom_sf"/>
</dbReference>
<keyword evidence="2 4" id="KW-0560">Oxidoreductase</keyword>
<dbReference type="CDD" id="cd12162">
    <property type="entry name" value="2-Hacid_dh_4"/>
    <property type="match status" value="1"/>
</dbReference>
<sequence length="319" mass="34580">MNIVVLDGYTLNPGDLSWGRLEKLGRVTVYDRTPANEIVSRSSEADIILTNKTPLTAETIANLPRLRYIGVLATGYNIVDIQAAQKADILVTNVPGYSRSSVAQLTFALLLELCLHVGKHNEAIHQGKWANSPDFSFTVSPLSELQGKTFGVVGFGDIGQAVAQIALAFGMRVVVASRTRKQDNLNGQIEWLDLPELLSTADVISLHCPLTASTERLIRYDTLKQMKQTAYLLNTSRGGLVDELDLANALNEGAIAGCGLDVLSSEPPQTSNPLLTARNCILTPHIAWASKEARIRLLDIAVTNVEAFLEGDPVHLVIS</sequence>
<dbReference type="Proteomes" id="UP001178662">
    <property type="component" value="Chromosome"/>
</dbReference>
<comment type="similarity">
    <text evidence="1 4">Belongs to the D-isomer specific 2-hydroxyacid dehydrogenase family.</text>
</comment>
<dbReference type="GO" id="GO:0016616">
    <property type="term" value="F:oxidoreductase activity, acting on the CH-OH group of donors, NAD or NADP as acceptor"/>
    <property type="evidence" value="ECO:0007669"/>
    <property type="project" value="InterPro"/>
</dbReference>
<feature type="domain" description="D-isomer specific 2-hydroxyacid dehydrogenase NAD-binding" evidence="6">
    <location>
        <begin position="107"/>
        <end position="287"/>
    </location>
</feature>
<dbReference type="SUPFAM" id="SSF52283">
    <property type="entry name" value="Formate/glycerate dehydrogenase catalytic domain-like"/>
    <property type="match status" value="1"/>
</dbReference>
<dbReference type="Pfam" id="PF02826">
    <property type="entry name" value="2-Hacid_dh_C"/>
    <property type="match status" value="1"/>
</dbReference>
<dbReference type="InterPro" id="IPR006140">
    <property type="entry name" value="D-isomer_DH_NAD-bd"/>
</dbReference>
<evidence type="ECO:0000313" key="8">
    <source>
        <dbReference type="Proteomes" id="UP001178662"/>
    </source>
</evidence>